<feature type="domain" description="CARD" evidence="1">
    <location>
        <begin position="4"/>
        <end position="78"/>
    </location>
</feature>
<proteinExistence type="predicted"/>
<dbReference type="Gene3D" id="1.10.533.10">
    <property type="entry name" value="Death Domain, Fas"/>
    <property type="match status" value="1"/>
</dbReference>
<dbReference type="SUPFAM" id="SSF47986">
    <property type="entry name" value="DEATH domain"/>
    <property type="match status" value="1"/>
</dbReference>
<gene>
    <name evidence="2" type="ORF">LOD99_13112</name>
</gene>
<accession>A0AAV7JAX2</accession>
<comment type="caution">
    <text evidence="2">The sequence shown here is derived from an EMBL/GenBank/DDBJ whole genome shotgun (WGS) entry which is preliminary data.</text>
</comment>
<dbReference type="Pfam" id="PF00619">
    <property type="entry name" value="CARD"/>
    <property type="match status" value="1"/>
</dbReference>
<name>A0AAV7JAX2_9METZ</name>
<protein>
    <recommendedName>
        <fullName evidence="1">CARD domain-containing protein</fullName>
    </recommendedName>
</protein>
<evidence type="ECO:0000259" key="1">
    <source>
        <dbReference type="Pfam" id="PF00619"/>
    </source>
</evidence>
<evidence type="ECO:0000313" key="3">
    <source>
        <dbReference type="Proteomes" id="UP001165289"/>
    </source>
</evidence>
<sequence length="96" mass="10952">MTDQIIKSHYYELQRDIQPQTLAVVMFQKGLLNEKEHISISKVKSRDDAADQLIRTLAGKGEAGLIGFIECLNEDNSKKEHYLLAENLKKELPLLL</sequence>
<dbReference type="InterPro" id="IPR001315">
    <property type="entry name" value="CARD"/>
</dbReference>
<dbReference type="EMBL" id="JAKMXF010000365">
    <property type="protein sequence ID" value="KAI6645853.1"/>
    <property type="molecule type" value="Genomic_DNA"/>
</dbReference>
<keyword evidence="3" id="KW-1185">Reference proteome</keyword>
<dbReference type="AlphaFoldDB" id="A0AAV7JAX2"/>
<dbReference type="Proteomes" id="UP001165289">
    <property type="component" value="Unassembled WGS sequence"/>
</dbReference>
<organism evidence="2 3">
    <name type="scientific">Oopsacas minuta</name>
    <dbReference type="NCBI Taxonomy" id="111878"/>
    <lineage>
        <taxon>Eukaryota</taxon>
        <taxon>Metazoa</taxon>
        <taxon>Porifera</taxon>
        <taxon>Hexactinellida</taxon>
        <taxon>Hexasterophora</taxon>
        <taxon>Lyssacinosida</taxon>
        <taxon>Leucopsacidae</taxon>
        <taxon>Oopsacas</taxon>
    </lineage>
</organism>
<dbReference type="InterPro" id="IPR011029">
    <property type="entry name" value="DEATH-like_dom_sf"/>
</dbReference>
<dbReference type="GO" id="GO:0042981">
    <property type="term" value="P:regulation of apoptotic process"/>
    <property type="evidence" value="ECO:0007669"/>
    <property type="project" value="InterPro"/>
</dbReference>
<reference evidence="2 3" key="1">
    <citation type="journal article" date="2023" name="BMC Biol.">
        <title>The compact genome of the sponge Oopsacas minuta (Hexactinellida) is lacking key metazoan core genes.</title>
        <authorList>
            <person name="Santini S."/>
            <person name="Schenkelaars Q."/>
            <person name="Jourda C."/>
            <person name="Duchesne M."/>
            <person name="Belahbib H."/>
            <person name="Rocher C."/>
            <person name="Selva M."/>
            <person name="Riesgo A."/>
            <person name="Vervoort M."/>
            <person name="Leys S.P."/>
            <person name="Kodjabachian L."/>
            <person name="Le Bivic A."/>
            <person name="Borchiellini C."/>
            <person name="Claverie J.M."/>
            <person name="Renard E."/>
        </authorList>
    </citation>
    <scope>NUCLEOTIDE SEQUENCE [LARGE SCALE GENOMIC DNA]</scope>
    <source>
        <strain evidence="2">SPO-2</strain>
    </source>
</reference>
<evidence type="ECO:0000313" key="2">
    <source>
        <dbReference type="EMBL" id="KAI6645853.1"/>
    </source>
</evidence>